<comment type="caution">
    <text evidence="2">The sequence shown here is derived from an EMBL/GenBank/DDBJ whole genome shotgun (WGS) entry which is preliminary data.</text>
</comment>
<dbReference type="SUPFAM" id="SSF51735">
    <property type="entry name" value="NAD(P)-binding Rossmann-fold domains"/>
    <property type="match status" value="1"/>
</dbReference>
<dbReference type="InterPro" id="IPR036291">
    <property type="entry name" value="NAD(P)-bd_dom_sf"/>
</dbReference>
<proteinExistence type="predicted"/>
<evidence type="ECO:0000313" key="3">
    <source>
        <dbReference type="Proteomes" id="UP000541610"/>
    </source>
</evidence>
<dbReference type="InterPro" id="IPR006096">
    <property type="entry name" value="Glu/Leu/Phe/Val/Trp_DH_C"/>
</dbReference>
<sequence length="63" mass="6738">MTGGPDGDLGSNEILISKDKTIAICDGSGVLYDPEGLDRGELTRLARERKPVSYFILITANPS</sequence>
<dbReference type="GO" id="GO:0006520">
    <property type="term" value="P:amino acid metabolic process"/>
    <property type="evidence" value="ECO:0007669"/>
    <property type="project" value="InterPro"/>
</dbReference>
<feature type="domain" description="Glutamate/phenylalanine/leucine/valine/L-tryptophan dehydrogenase C-terminal" evidence="1">
    <location>
        <begin position="2"/>
        <end position="54"/>
    </location>
</feature>
<accession>A0A7J6NMX6</accession>
<organism evidence="2 3">
    <name type="scientific">Perkinsus olseni</name>
    <name type="common">Perkinsus atlanticus</name>
    <dbReference type="NCBI Taxonomy" id="32597"/>
    <lineage>
        <taxon>Eukaryota</taxon>
        <taxon>Sar</taxon>
        <taxon>Alveolata</taxon>
        <taxon>Perkinsozoa</taxon>
        <taxon>Perkinsea</taxon>
        <taxon>Perkinsida</taxon>
        <taxon>Perkinsidae</taxon>
        <taxon>Perkinsus</taxon>
    </lineage>
</organism>
<evidence type="ECO:0000313" key="2">
    <source>
        <dbReference type="EMBL" id="KAF4685194.1"/>
    </source>
</evidence>
<dbReference type="AlphaFoldDB" id="A0A7J6NMX6"/>
<dbReference type="OrthoDB" id="346610at2759"/>
<evidence type="ECO:0000259" key="1">
    <source>
        <dbReference type="Pfam" id="PF00208"/>
    </source>
</evidence>
<dbReference type="Pfam" id="PF00208">
    <property type="entry name" value="ELFV_dehydrog"/>
    <property type="match status" value="1"/>
</dbReference>
<name>A0A7J6NMX6_PEROL</name>
<reference evidence="2 3" key="1">
    <citation type="submission" date="2020-04" db="EMBL/GenBank/DDBJ databases">
        <title>Perkinsus olseni comparative genomics.</title>
        <authorList>
            <person name="Bogema D.R."/>
        </authorList>
    </citation>
    <scope>NUCLEOTIDE SEQUENCE [LARGE SCALE GENOMIC DNA]</scope>
    <source>
        <strain evidence="2">00978-12</strain>
    </source>
</reference>
<gene>
    <name evidence="2" type="primary">GDH2</name>
    <name evidence="2" type="ORF">FOZ60_006776</name>
</gene>
<dbReference type="Proteomes" id="UP000541610">
    <property type="component" value="Unassembled WGS sequence"/>
</dbReference>
<dbReference type="GO" id="GO:0016491">
    <property type="term" value="F:oxidoreductase activity"/>
    <property type="evidence" value="ECO:0007669"/>
    <property type="project" value="InterPro"/>
</dbReference>
<dbReference type="EMBL" id="JABANP010000273">
    <property type="protein sequence ID" value="KAF4685194.1"/>
    <property type="molecule type" value="Genomic_DNA"/>
</dbReference>
<dbReference type="Gene3D" id="3.40.50.720">
    <property type="entry name" value="NAD(P)-binding Rossmann-like Domain"/>
    <property type="match status" value="1"/>
</dbReference>
<feature type="non-terminal residue" evidence="2">
    <location>
        <position position="63"/>
    </location>
</feature>
<protein>
    <submittedName>
        <fullName evidence="2">NAD-dependent glutamate dehydrogenase</fullName>
    </submittedName>
</protein>